<geneLocation type="plasmid" evidence="1 2">
    <name>unnamed2</name>
</geneLocation>
<dbReference type="Proteomes" id="UP000185426">
    <property type="component" value="Plasmid unnamed2"/>
</dbReference>
<keyword evidence="1" id="KW-0614">Plasmid</keyword>
<proteinExistence type="predicted"/>
<gene>
    <name evidence="1" type="ORF">BSA145_21290</name>
</gene>
<organism evidence="1 2">
    <name type="scientific">Bacillus safensis</name>
    <dbReference type="NCBI Taxonomy" id="561879"/>
    <lineage>
        <taxon>Bacteria</taxon>
        <taxon>Bacillati</taxon>
        <taxon>Bacillota</taxon>
        <taxon>Bacilli</taxon>
        <taxon>Bacillales</taxon>
        <taxon>Bacillaceae</taxon>
        <taxon>Bacillus</taxon>
    </lineage>
</organism>
<reference evidence="1 2" key="1">
    <citation type="submission" date="2016-05" db="EMBL/GenBank/DDBJ databases">
        <title>Complete Genome and Methylome Analysis of Psychrotrophic Bacterial Isolates from Antarctic Lake Untersee.</title>
        <authorList>
            <person name="Fomenkov A."/>
            <person name="Akimov V.N."/>
            <person name="Vasilyeva L.V."/>
            <person name="Andersen D."/>
            <person name="Vincze T."/>
            <person name="Roberts R.J."/>
        </authorList>
    </citation>
    <scope>NUCLEOTIDE SEQUENCE [LARGE SCALE GENOMIC DNA]</scope>
    <source>
        <strain evidence="1 2">U14-5</strain>
        <plasmid evidence="1 2">unnamed2</plasmid>
    </source>
</reference>
<evidence type="ECO:0000313" key="1">
    <source>
        <dbReference type="EMBL" id="APT48403.1"/>
    </source>
</evidence>
<evidence type="ECO:0000313" key="2">
    <source>
        <dbReference type="Proteomes" id="UP000185426"/>
    </source>
</evidence>
<dbReference type="EMBL" id="CP015609">
    <property type="protein sequence ID" value="APT48403.1"/>
    <property type="molecule type" value="Genomic_DNA"/>
</dbReference>
<name>A0A1L6ZPH4_BACIA</name>
<sequence length="117" mass="12500">MPKGCGLRLGLLDPGRVVVPCGVPDAILEHVPLCTAKRGRTVHLGDLHLRLIQPRRSGEGEAIFCHGLGKDEGSGAPHTIRRVCQDKAGQGWPCLAFTDTVTRLMPLFGKSLPSARG</sequence>
<protein>
    <submittedName>
        <fullName evidence="1">Uncharacterized protein</fullName>
    </submittedName>
</protein>
<accession>A0A1L6ZPH4</accession>
<dbReference type="AlphaFoldDB" id="A0A1L6ZPH4"/>